<keyword evidence="10" id="KW-0472">Membrane</keyword>
<keyword evidence="4 10" id="KW-0443">Lipid metabolism</keyword>
<dbReference type="FunFam" id="3.40.50.720:FF:000639">
    <property type="entry name" value="Fatty acyl-CoA reductase"/>
    <property type="match status" value="1"/>
</dbReference>
<name>F6VDJ9_CIOIN</name>
<dbReference type="AlphaFoldDB" id="F6VDJ9"/>
<dbReference type="OMA" id="FSECYNE"/>
<comment type="catalytic activity">
    <reaction evidence="7">
        <text>a long-chain fatty acyl-CoA + 2 NADPH + 2 H(+) = a long-chain primary fatty alcohol + 2 NADP(+) + CoA</text>
        <dbReference type="Rhea" id="RHEA:52716"/>
        <dbReference type="ChEBI" id="CHEBI:15378"/>
        <dbReference type="ChEBI" id="CHEBI:57287"/>
        <dbReference type="ChEBI" id="CHEBI:57783"/>
        <dbReference type="ChEBI" id="CHEBI:58349"/>
        <dbReference type="ChEBI" id="CHEBI:77396"/>
        <dbReference type="ChEBI" id="CHEBI:83139"/>
        <dbReference type="EC" id="1.2.1.84"/>
    </reaction>
    <physiologicalReaction direction="left-to-right" evidence="7">
        <dbReference type="Rhea" id="RHEA:52717"/>
    </physiologicalReaction>
</comment>
<dbReference type="GeneTree" id="ENSGT00390000006367"/>
<dbReference type="Pfam" id="PF03015">
    <property type="entry name" value="Sterile"/>
    <property type="match status" value="1"/>
</dbReference>
<dbReference type="SUPFAM" id="SSF51735">
    <property type="entry name" value="NAD(P)-binding Rossmann-fold domains"/>
    <property type="match status" value="1"/>
</dbReference>
<keyword evidence="10" id="KW-0560">Oxidoreductase</keyword>
<accession>F6VDJ9</accession>
<dbReference type="GO" id="GO:0102965">
    <property type="term" value="F:alcohol-forming long-chain fatty acyl-CoA reductase activity"/>
    <property type="evidence" value="ECO:0007669"/>
    <property type="project" value="UniProtKB-EC"/>
</dbReference>
<dbReference type="GO" id="GO:0080019">
    <property type="term" value="F:alcohol-forming very long-chain fatty acyl-CoA reductase activity"/>
    <property type="evidence" value="ECO:0000318"/>
    <property type="project" value="GO_Central"/>
</dbReference>
<dbReference type="GO" id="GO:0005777">
    <property type="term" value="C:peroxisome"/>
    <property type="evidence" value="ECO:0000318"/>
    <property type="project" value="GO_Central"/>
</dbReference>
<evidence type="ECO:0000313" key="13">
    <source>
        <dbReference type="Ensembl" id="ENSCINP00000025913.2"/>
    </source>
</evidence>
<dbReference type="PANTHER" id="PTHR11011">
    <property type="entry name" value="MALE STERILITY PROTEIN 2-RELATED"/>
    <property type="match status" value="1"/>
</dbReference>
<feature type="domain" description="Fatty acyl-CoA reductase C-terminal" evidence="11">
    <location>
        <begin position="373"/>
        <end position="464"/>
    </location>
</feature>
<reference evidence="13" key="3">
    <citation type="submission" date="2025-08" db="UniProtKB">
        <authorList>
            <consortium name="Ensembl"/>
        </authorList>
    </citation>
    <scope>IDENTIFICATION</scope>
</reference>
<comment type="catalytic activity">
    <reaction evidence="6">
        <text>hexadecanoyl-CoA + 2 NADPH + 2 H(+) = hexadecan-1-ol + 2 NADP(+) + CoA</text>
        <dbReference type="Rhea" id="RHEA:36315"/>
        <dbReference type="ChEBI" id="CHEBI:15378"/>
        <dbReference type="ChEBI" id="CHEBI:16125"/>
        <dbReference type="ChEBI" id="CHEBI:57287"/>
        <dbReference type="ChEBI" id="CHEBI:57379"/>
        <dbReference type="ChEBI" id="CHEBI:57783"/>
        <dbReference type="ChEBI" id="CHEBI:58349"/>
        <dbReference type="EC" id="1.2.1.84"/>
    </reaction>
    <physiologicalReaction direction="left-to-right" evidence="6">
        <dbReference type="Rhea" id="RHEA:36316"/>
    </physiologicalReaction>
</comment>
<evidence type="ECO:0000256" key="4">
    <source>
        <dbReference type="ARBA" id="ARBA00023098"/>
    </source>
</evidence>
<keyword evidence="3 10" id="KW-0444">Lipid biosynthesis</keyword>
<comment type="catalytic activity">
    <reaction evidence="8">
        <text>18-methylnonadecanoyl-CoA + 2 NADPH + 2 H(+) = 18-methylnonadecan-1-ol + 2 NADP(+) + CoA</text>
        <dbReference type="Rhea" id="RHEA:81767"/>
        <dbReference type="ChEBI" id="CHEBI:15378"/>
        <dbReference type="ChEBI" id="CHEBI:57287"/>
        <dbReference type="ChEBI" id="CHEBI:57783"/>
        <dbReference type="ChEBI" id="CHEBI:58349"/>
        <dbReference type="ChEBI" id="CHEBI:84914"/>
        <dbReference type="ChEBI" id="CHEBI:231999"/>
    </reaction>
    <physiologicalReaction direction="left-to-right" evidence="8">
        <dbReference type="Rhea" id="RHEA:81768"/>
    </physiologicalReaction>
</comment>
<dbReference type="Pfam" id="PF07993">
    <property type="entry name" value="NAD_binding_4"/>
    <property type="match status" value="1"/>
</dbReference>
<feature type="transmembrane region" description="Helical" evidence="10">
    <location>
        <begin position="481"/>
        <end position="502"/>
    </location>
</feature>
<comment type="catalytic activity">
    <reaction evidence="9">
        <text>eicosanoyl-CoA + 2 NADPH + 2 H(+) = eicosan-1-ol + 2 NADP(+) + CoA</text>
        <dbReference type="Rhea" id="RHEA:81727"/>
        <dbReference type="ChEBI" id="CHEBI:15378"/>
        <dbReference type="ChEBI" id="CHEBI:57287"/>
        <dbReference type="ChEBI" id="CHEBI:57380"/>
        <dbReference type="ChEBI" id="CHEBI:57783"/>
        <dbReference type="ChEBI" id="CHEBI:58349"/>
        <dbReference type="ChEBI" id="CHEBI:75627"/>
    </reaction>
    <physiologicalReaction direction="left-to-right" evidence="9">
        <dbReference type="Rhea" id="RHEA:81728"/>
    </physiologicalReaction>
</comment>
<evidence type="ECO:0000256" key="5">
    <source>
        <dbReference type="ARBA" id="ARBA00047991"/>
    </source>
</evidence>
<evidence type="ECO:0000256" key="10">
    <source>
        <dbReference type="RuleBase" id="RU363097"/>
    </source>
</evidence>
<evidence type="ECO:0000256" key="2">
    <source>
        <dbReference type="ARBA" id="ARBA00005928"/>
    </source>
</evidence>
<dbReference type="InterPro" id="IPR026055">
    <property type="entry name" value="FAR"/>
</dbReference>
<keyword evidence="10" id="KW-0521">NADP</keyword>
<evidence type="ECO:0000259" key="12">
    <source>
        <dbReference type="Pfam" id="PF07993"/>
    </source>
</evidence>
<dbReference type="Ensembl" id="ENSCINT00000026159.2">
    <property type="protein sequence ID" value="ENSCINP00000025913.2"/>
    <property type="gene ID" value="ENSCING00000014293.2"/>
</dbReference>
<comment type="subcellular location">
    <subcellularLocation>
        <location evidence="1">Peroxisome membrane</location>
        <topology evidence="1">Single-pass membrane protein</topology>
    </subcellularLocation>
</comment>
<dbReference type="Gene3D" id="3.40.50.720">
    <property type="entry name" value="NAD(P)-binding Rossmann-like Domain"/>
    <property type="match status" value="1"/>
</dbReference>
<comment type="similarity">
    <text evidence="2 10">Belongs to the fatty acyl-CoA reductase family.</text>
</comment>
<comment type="function">
    <text evidence="10">Catalyzes the reduction of fatty acyl-CoA to fatty alcohols.</text>
</comment>
<evidence type="ECO:0000259" key="11">
    <source>
        <dbReference type="Pfam" id="PF03015"/>
    </source>
</evidence>
<evidence type="ECO:0000256" key="9">
    <source>
        <dbReference type="ARBA" id="ARBA00049930"/>
    </source>
</evidence>
<evidence type="ECO:0000256" key="6">
    <source>
        <dbReference type="ARBA" id="ARBA00048521"/>
    </source>
</evidence>
<evidence type="ECO:0000256" key="7">
    <source>
        <dbReference type="ARBA" id="ARBA00049089"/>
    </source>
</evidence>
<dbReference type="EC" id="1.2.1.84" evidence="10"/>
<dbReference type="EMBL" id="EAAA01000930">
    <property type="status" value="NOT_ANNOTATED_CDS"/>
    <property type="molecule type" value="Genomic_DNA"/>
</dbReference>
<sequence length="507" mass="57962">MLPSQPEAPADRTCPTIAEFYAGKTVALTGGTGFLGQGVIEKLLRCCPEIKKIILFIRHKRNVEPKDRLSSLVELPAFDNLWQLQPNFVEKLSFVSCDLEADDLGLSKEDRKTLQNEVNVFYHSAATLKFNEQLRLSFEVNVQCVRRLLKLCKGMHHLHAFVHVSTAYSHCNRYTIDEKVYDTSLDYHDLENSFRWMNDSMVEKITPDVLGNRPNTYTLTKALAEDAVCRESGNLPICIVRPSMIIPAWQEPMPGWCTNLYGPTAFFVAYGKGVLRSVIADKKIVADLIPVDLVVNGVIAAALNDIEAMVSIKHLVPIYNLTTGCHNPLYISDLVSPIKKKWYSTYPLDPLRMPSITVTCNKYLHNASIIMLQTIPAYIYDMVLAVCSKRRKMVKLNSKLNAGMSVMEYFFTNEWRWKQDNTTKLQKSLTPKDQKNFNFDARCFSWSEQIKHYVIGTRQFLVKENMNEYPKARKAVDRLRMMARCVNIVAAIGIYGYCWFVTNLCFK</sequence>
<protein>
    <recommendedName>
        <fullName evidence="10">Fatty acyl-CoA reductase</fullName>
        <ecNumber evidence="10">1.2.1.84</ecNumber>
    </recommendedName>
</protein>
<dbReference type="PANTHER" id="PTHR11011:SF45">
    <property type="entry name" value="FATTY ACYL-COA REDUCTASE CG8306-RELATED"/>
    <property type="match status" value="1"/>
</dbReference>
<dbReference type="InterPro" id="IPR033640">
    <property type="entry name" value="FAR_C"/>
</dbReference>
<keyword evidence="14" id="KW-1185">Reference proteome</keyword>
<evidence type="ECO:0000256" key="3">
    <source>
        <dbReference type="ARBA" id="ARBA00022516"/>
    </source>
</evidence>
<dbReference type="InterPro" id="IPR013120">
    <property type="entry name" value="FAR_NAD-bd"/>
</dbReference>
<dbReference type="HOGENOM" id="CLU_024661_0_2_1"/>
<feature type="transmembrane region" description="Helical" evidence="10">
    <location>
        <begin position="363"/>
        <end position="387"/>
    </location>
</feature>
<evidence type="ECO:0000256" key="1">
    <source>
        <dbReference type="ARBA" id="ARBA00004549"/>
    </source>
</evidence>
<feature type="domain" description="Thioester reductase (TE)" evidence="12">
    <location>
        <begin position="28"/>
        <end position="297"/>
    </location>
</feature>
<evidence type="ECO:0000256" key="8">
    <source>
        <dbReference type="ARBA" id="ARBA00049865"/>
    </source>
</evidence>
<keyword evidence="10" id="KW-0812">Transmembrane</keyword>
<reference evidence="14" key="1">
    <citation type="journal article" date="2002" name="Science">
        <title>The draft genome of Ciona intestinalis: insights into chordate and vertebrate origins.</title>
        <authorList>
            <person name="Dehal P."/>
            <person name="Satou Y."/>
            <person name="Campbell R.K."/>
            <person name="Chapman J."/>
            <person name="Degnan B."/>
            <person name="De Tomaso A."/>
            <person name="Davidson B."/>
            <person name="Di Gregorio A."/>
            <person name="Gelpke M."/>
            <person name="Goodstein D.M."/>
            <person name="Harafuji N."/>
            <person name="Hastings K.E."/>
            <person name="Ho I."/>
            <person name="Hotta K."/>
            <person name="Huang W."/>
            <person name="Kawashima T."/>
            <person name="Lemaire P."/>
            <person name="Martinez D."/>
            <person name="Meinertzhagen I.A."/>
            <person name="Necula S."/>
            <person name="Nonaka M."/>
            <person name="Putnam N."/>
            <person name="Rash S."/>
            <person name="Saiga H."/>
            <person name="Satake M."/>
            <person name="Terry A."/>
            <person name="Yamada L."/>
            <person name="Wang H.G."/>
            <person name="Awazu S."/>
            <person name="Azumi K."/>
            <person name="Boore J."/>
            <person name="Branno M."/>
            <person name="Chin-Bow S."/>
            <person name="DeSantis R."/>
            <person name="Doyle S."/>
            <person name="Francino P."/>
            <person name="Keys D.N."/>
            <person name="Haga S."/>
            <person name="Hayashi H."/>
            <person name="Hino K."/>
            <person name="Imai K.S."/>
            <person name="Inaba K."/>
            <person name="Kano S."/>
            <person name="Kobayashi K."/>
            <person name="Kobayashi M."/>
            <person name="Lee B.I."/>
            <person name="Makabe K.W."/>
            <person name="Manohar C."/>
            <person name="Matassi G."/>
            <person name="Medina M."/>
            <person name="Mochizuki Y."/>
            <person name="Mount S."/>
            <person name="Morishita T."/>
            <person name="Miura S."/>
            <person name="Nakayama A."/>
            <person name="Nishizaka S."/>
            <person name="Nomoto H."/>
            <person name="Ohta F."/>
            <person name="Oishi K."/>
            <person name="Rigoutsos I."/>
            <person name="Sano M."/>
            <person name="Sasaki A."/>
            <person name="Sasakura Y."/>
            <person name="Shoguchi E."/>
            <person name="Shin-i T."/>
            <person name="Spagnuolo A."/>
            <person name="Stainier D."/>
            <person name="Suzuki M.M."/>
            <person name="Tassy O."/>
            <person name="Takatori N."/>
            <person name="Tokuoka M."/>
            <person name="Yagi K."/>
            <person name="Yoshizaki F."/>
            <person name="Wada S."/>
            <person name="Zhang C."/>
            <person name="Hyatt P.D."/>
            <person name="Larimer F."/>
            <person name="Detter C."/>
            <person name="Doggett N."/>
            <person name="Glavina T."/>
            <person name="Hawkins T."/>
            <person name="Richardson P."/>
            <person name="Lucas S."/>
            <person name="Kohara Y."/>
            <person name="Levine M."/>
            <person name="Satoh N."/>
            <person name="Rokhsar D.S."/>
        </authorList>
    </citation>
    <scope>NUCLEOTIDE SEQUENCE [LARGE SCALE GENOMIC DNA]</scope>
</reference>
<evidence type="ECO:0000313" key="14">
    <source>
        <dbReference type="Proteomes" id="UP000008144"/>
    </source>
</evidence>
<keyword evidence="10" id="KW-1133">Transmembrane helix</keyword>
<organism evidence="13 14">
    <name type="scientific">Ciona intestinalis</name>
    <name type="common">Transparent sea squirt</name>
    <name type="synonym">Ascidia intestinalis</name>
    <dbReference type="NCBI Taxonomy" id="7719"/>
    <lineage>
        <taxon>Eukaryota</taxon>
        <taxon>Metazoa</taxon>
        <taxon>Chordata</taxon>
        <taxon>Tunicata</taxon>
        <taxon>Ascidiacea</taxon>
        <taxon>Phlebobranchia</taxon>
        <taxon>Cionidae</taxon>
        <taxon>Ciona</taxon>
    </lineage>
</organism>
<reference evidence="13" key="2">
    <citation type="journal article" date="2008" name="Genome Biol.">
        <title>Improved genome assembly and evidence-based global gene model set for the chordate Ciona intestinalis: new insight into intron and operon populations.</title>
        <authorList>
            <person name="Satou Y."/>
            <person name="Mineta K."/>
            <person name="Ogasawara M."/>
            <person name="Sasakura Y."/>
            <person name="Shoguchi E."/>
            <person name="Ueno K."/>
            <person name="Yamada L."/>
            <person name="Matsumoto J."/>
            <person name="Wasserscheid J."/>
            <person name="Dewar K."/>
            <person name="Wiley G.B."/>
            <person name="Macmil S.L."/>
            <person name="Roe B.A."/>
            <person name="Zeller R.W."/>
            <person name="Hastings K.E."/>
            <person name="Lemaire P."/>
            <person name="Lindquist E."/>
            <person name="Endo T."/>
            <person name="Hotta K."/>
            <person name="Inaba K."/>
        </authorList>
    </citation>
    <scope>NUCLEOTIDE SEQUENCE [LARGE SCALE GENOMIC DNA]</scope>
    <source>
        <strain evidence="13">wild type</strain>
    </source>
</reference>
<dbReference type="CDD" id="cd09071">
    <property type="entry name" value="FAR_C"/>
    <property type="match status" value="1"/>
</dbReference>
<comment type="catalytic activity">
    <reaction evidence="5">
        <text>octadecanoyl-CoA + 2 NADPH + 2 H(+) = octadecan-1-ol + 2 NADP(+) + CoA</text>
        <dbReference type="Rhea" id="RHEA:36319"/>
        <dbReference type="ChEBI" id="CHEBI:15378"/>
        <dbReference type="ChEBI" id="CHEBI:32154"/>
        <dbReference type="ChEBI" id="CHEBI:57287"/>
        <dbReference type="ChEBI" id="CHEBI:57394"/>
        <dbReference type="ChEBI" id="CHEBI:57783"/>
        <dbReference type="ChEBI" id="CHEBI:58349"/>
        <dbReference type="EC" id="1.2.1.84"/>
    </reaction>
    <physiologicalReaction direction="left-to-right" evidence="5">
        <dbReference type="Rhea" id="RHEA:36320"/>
    </physiologicalReaction>
</comment>
<dbReference type="CDD" id="cd05236">
    <property type="entry name" value="FAR-N_SDR_e"/>
    <property type="match status" value="1"/>
</dbReference>
<dbReference type="InterPro" id="IPR036291">
    <property type="entry name" value="NAD(P)-bd_dom_sf"/>
</dbReference>
<proteinExistence type="inferred from homology"/>
<dbReference type="InParanoid" id="F6VDJ9"/>
<reference evidence="13" key="4">
    <citation type="submission" date="2025-09" db="UniProtKB">
        <authorList>
            <consortium name="Ensembl"/>
        </authorList>
    </citation>
    <scope>IDENTIFICATION</scope>
</reference>
<dbReference type="GO" id="GO:0005778">
    <property type="term" value="C:peroxisomal membrane"/>
    <property type="evidence" value="ECO:0007669"/>
    <property type="project" value="UniProtKB-SubCell"/>
</dbReference>
<dbReference type="Proteomes" id="UP000008144">
    <property type="component" value="Chromosome 12"/>
</dbReference>
<dbReference type="STRING" id="7719.ENSCINP00000025913"/>
<dbReference type="GO" id="GO:0035336">
    <property type="term" value="P:long-chain fatty-acyl-CoA metabolic process"/>
    <property type="evidence" value="ECO:0000318"/>
    <property type="project" value="GO_Central"/>
</dbReference>